<feature type="compositionally biased region" description="Basic and acidic residues" evidence="1">
    <location>
        <begin position="1"/>
        <end position="17"/>
    </location>
</feature>
<proteinExistence type="predicted"/>
<name>A0A150U1V0_SORCE</name>
<accession>A0A150U1V0</accession>
<reference evidence="2 3" key="1">
    <citation type="submission" date="2014-02" db="EMBL/GenBank/DDBJ databases">
        <title>The small core and large imbalanced accessory genome model reveals a collaborative survival strategy of Sorangium cellulosum strains in nature.</title>
        <authorList>
            <person name="Han K."/>
            <person name="Peng R."/>
            <person name="Blom J."/>
            <person name="Li Y.-Z."/>
        </authorList>
    </citation>
    <scope>NUCLEOTIDE SEQUENCE [LARGE SCALE GENOMIC DNA]</scope>
    <source>
        <strain evidence="2 3">So0007-03</strain>
    </source>
</reference>
<feature type="region of interest" description="Disordered" evidence="1">
    <location>
        <begin position="1"/>
        <end position="46"/>
    </location>
</feature>
<dbReference type="AlphaFoldDB" id="A0A150U1V0"/>
<feature type="region of interest" description="Disordered" evidence="1">
    <location>
        <begin position="165"/>
        <end position="199"/>
    </location>
</feature>
<evidence type="ECO:0000313" key="3">
    <source>
        <dbReference type="Proteomes" id="UP000075502"/>
    </source>
</evidence>
<protein>
    <submittedName>
        <fullName evidence="2">Uncharacterized protein</fullName>
    </submittedName>
</protein>
<organism evidence="2 3">
    <name type="scientific">Sorangium cellulosum</name>
    <name type="common">Polyangium cellulosum</name>
    <dbReference type="NCBI Taxonomy" id="56"/>
    <lineage>
        <taxon>Bacteria</taxon>
        <taxon>Pseudomonadati</taxon>
        <taxon>Myxococcota</taxon>
        <taxon>Polyangia</taxon>
        <taxon>Polyangiales</taxon>
        <taxon>Polyangiaceae</taxon>
        <taxon>Sorangium</taxon>
    </lineage>
</organism>
<evidence type="ECO:0000256" key="1">
    <source>
        <dbReference type="SAM" id="MobiDB-lite"/>
    </source>
</evidence>
<comment type="caution">
    <text evidence="2">The sequence shown here is derived from an EMBL/GenBank/DDBJ whole genome shotgun (WGS) entry which is preliminary data.</text>
</comment>
<dbReference type="Proteomes" id="UP000075502">
    <property type="component" value="Unassembled WGS sequence"/>
</dbReference>
<gene>
    <name evidence="2" type="ORF">BE21_58765</name>
</gene>
<dbReference type="EMBL" id="JEME01000196">
    <property type="protein sequence ID" value="KYG10854.1"/>
    <property type="molecule type" value="Genomic_DNA"/>
</dbReference>
<feature type="compositionally biased region" description="Basic and acidic residues" evidence="1">
    <location>
        <begin position="26"/>
        <end position="44"/>
    </location>
</feature>
<evidence type="ECO:0000313" key="2">
    <source>
        <dbReference type="EMBL" id="KYG10854.1"/>
    </source>
</evidence>
<sequence length="199" mass="21241">MDEGARRIEPEAVDPRMGDGLVALHGGHDLDAGADAGEQRRPADGRLGFVDVCESDNERRRGLITPLAKAFPSDIAKDRSHGAPCEVALEPGSEEEDEVALQARVRPDGHEVSLRGTRAPAGAKEVSRDLRVATCPWPVEEGIGTVRVLSSPAVDGGQRGLLRTRERAAQGLAPEGMDGSLDGRRRRANSLHDAAFTSR</sequence>